<dbReference type="Pfam" id="PF00664">
    <property type="entry name" value="ABC_membrane"/>
    <property type="match status" value="1"/>
</dbReference>
<feature type="transmembrane region" description="Helical" evidence="5">
    <location>
        <begin position="267"/>
        <end position="288"/>
    </location>
</feature>
<gene>
    <name evidence="8" type="ORF">MADP07_00662</name>
</gene>
<evidence type="ECO:0000256" key="2">
    <source>
        <dbReference type="ARBA" id="ARBA00022692"/>
    </source>
</evidence>
<feature type="transmembrane region" description="Helical" evidence="5">
    <location>
        <begin position="53"/>
        <end position="73"/>
    </location>
</feature>
<dbReference type="PROSITE" id="PS50893">
    <property type="entry name" value="ABC_TRANSPORTER_2"/>
    <property type="match status" value="1"/>
</dbReference>
<name>A0A9Q3QE56_9BACT</name>
<comment type="subcellular location">
    <subcellularLocation>
        <location evidence="1">Membrane</location>
        <topology evidence="1">Multi-pass membrane protein</topology>
    </subcellularLocation>
</comment>
<dbReference type="SMART" id="SM00382">
    <property type="entry name" value="AAA"/>
    <property type="match status" value="1"/>
</dbReference>
<evidence type="ECO:0000259" key="7">
    <source>
        <dbReference type="PROSITE" id="PS50929"/>
    </source>
</evidence>
<dbReference type="InterPro" id="IPR003593">
    <property type="entry name" value="AAA+_ATPase"/>
</dbReference>
<evidence type="ECO:0000259" key="6">
    <source>
        <dbReference type="PROSITE" id="PS50893"/>
    </source>
</evidence>
<dbReference type="CDD" id="cd03228">
    <property type="entry name" value="ABCC_MRP_Like"/>
    <property type="match status" value="1"/>
</dbReference>
<evidence type="ECO:0000256" key="3">
    <source>
        <dbReference type="ARBA" id="ARBA00022989"/>
    </source>
</evidence>
<dbReference type="GO" id="GO:0015421">
    <property type="term" value="F:ABC-type oligopeptide transporter activity"/>
    <property type="evidence" value="ECO:0007669"/>
    <property type="project" value="TreeGrafter"/>
</dbReference>
<dbReference type="PANTHER" id="PTHR43394:SF1">
    <property type="entry name" value="ATP-BINDING CASSETTE SUB-FAMILY B MEMBER 10, MITOCHONDRIAL"/>
    <property type="match status" value="1"/>
</dbReference>
<dbReference type="GO" id="GO:0016887">
    <property type="term" value="F:ATP hydrolysis activity"/>
    <property type="evidence" value="ECO:0007669"/>
    <property type="project" value="InterPro"/>
</dbReference>
<keyword evidence="8" id="KW-0547">Nucleotide-binding</keyword>
<accession>A0A9Q3QE56</accession>
<feature type="transmembrane region" description="Helical" evidence="5">
    <location>
        <begin position="238"/>
        <end position="261"/>
    </location>
</feature>
<evidence type="ECO:0000313" key="8">
    <source>
        <dbReference type="EMBL" id="MBW0602923.1"/>
    </source>
</evidence>
<dbReference type="InterPro" id="IPR011527">
    <property type="entry name" value="ABC1_TM_dom"/>
</dbReference>
<keyword evidence="3 5" id="KW-1133">Transmembrane helix</keyword>
<dbReference type="Proteomes" id="UP000746160">
    <property type="component" value="Unassembled WGS sequence"/>
</dbReference>
<organism evidence="8 9">
    <name type="scientific">Mycoplasmopsis anatis</name>
    <dbReference type="NCBI Taxonomy" id="171279"/>
    <lineage>
        <taxon>Bacteria</taxon>
        <taxon>Bacillati</taxon>
        <taxon>Mycoplasmatota</taxon>
        <taxon>Mycoplasmoidales</taxon>
        <taxon>Metamycoplasmataceae</taxon>
        <taxon>Mycoplasmopsis</taxon>
    </lineage>
</organism>
<dbReference type="EMBL" id="JABZFG010000012">
    <property type="protein sequence ID" value="MBW0602923.1"/>
    <property type="molecule type" value="Genomic_DNA"/>
</dbReference>
<sequence length="517" mass="59820">MKLKKYFFLNWKLNLFTILIVPIFSVINVVILWLTTTLLKDITSNSTNDVNSLIIKIAIYASFSIISLVFLFVQQKFYLLIIYRGHYHLRQDVYRKIANSHPRDIKNANKEEILNALETDCGMIGQMLIIPAALLNGFLEVVGIIVLYSFLSWELLLIFLGITVVKVIKDFLIYSFYGQFSRKESEIKNKLLNKVNRFLSIYNLIIFSNKKQYFVNKFTQKITTVYSLYNKNLNGKTIVSYIANLLDLIIQISVFIGAFFLFKNGKIGIELLILSIVHFGTLSAKLSFTVQVFSGYFQIMGIWNKIQKFLANFTTPNLLNVDKFEKIELKNINLSFDDKKIFENFNLTINKGDKVLLLGKSGCGKSTLAKLMLNLYDNYEGEILVNDTKITKNDSLSNLFNYCSVESQNTLNVDLLQNQSRSSELKELFNANFIINQVDENNNYSTGEQQRINLLNSFYVDKEIMILDESLSNLDKNNRDNIMKKIFNLDKTVIMISHHIEKEDYPLFTKVVDFNKK</sequence>
<evidence type="ECO:0000256" key="5">
    <source>
        <dbReference type="SAM" id="Phobius"/>
    </source>
</evidence>
<keyword evidence="8" id="KW-0067">ATP-binding</keyword>
<dbReference type="RefSeq" id="WP_218675491.1">
    <property type="nucleotide sequence ID" value="NZ_JABZFC010000014.1"/>
</dbReference>
<proteinExistence type="predicted"/>
<feature type="domain" description="ABC transmembrane type-1" evidence="7">
    <location>
        <begin position="23"/>
        <end position="298"/>
    </location>
</feature>
<evidence type="ECO:0000256" key="1">
    <source>
        <dbReference type="ARBA" id="ARBA00004141"/>
    </source>
</evidence>
<evidence type="ECO:0000256" key="4">
    <source>
        <dbReference type="ARBA" id="ARBA00023136"/>
    </source>
</evidence>
<feature type="domain" description="ABC transporter" evidence="6">
    <location>
        <begin position="327"/>
        <end position="515"/>
    </location>
</feature>
<evidence type="ECO:0000313" key="9">
    <source>
        <dbReference type="Proteomes" id="UP000746160"/>
    </source>
</evidence>
<dbReference type="AlphaFoldDB" id="A0A9Q3QE56"/>
<keyword evidence="2 5" id="KW-0812">Transmembrane</keyword>
<dbReference type="InterPro" id="IPR003439">
    <property type="entry name" value="ABC_transporter-like_ATP-bd"/>
</dbReference>
<dbReference type="InterPro" id="IPR039421">
    <property type="entry name" value="Type_1_exporter"/>
</dbReference>
<dbReference type="GO" id="GO:0005524">
    <property type="term" value="F:ATP binding"/>
    <property type="evidence" value="ECO:0007669"/>
    <property type="project" value="UniProtKB-KW"/>
</dbReference>
<feature type="transmembrane region" description="Helical" evidence="5">
    <location>
        <begin position="12"/>
        <end position="33"/>
    </location>
</feature>
<feature type="transmembrane region" description="Helical" evidence="5">
    <location>
        <begin position="128"/>
        <end position="150"/>
    </location>
</feature>
<feature type="transmembrane region" description="Helical" evidence="5">
    <location>
        <begin position="156"/>
        <end position="177"/>
    </location>
</feature>
<dbReference type="Pfam" id="PF00005">
    <property type="entry name" value="ABC_tran"/>
    <property type="match status" value="1"/>
</dbReference>
<dbReference type="GO" id="GO:0016020">
    <property type="term" value="C:membrane"/>
    <property type="evidence" value="ECO:0007669"/>
    <property type="project" value="UniProtKB-SubCell"/>
</dbReference>
<protein>
    <submittedName>
        <fullName evidence="8">ABC transporter ATP-binding protein</fullName>
    </submittedName>
</protein>
<dbReference type="PROSITE" id="PS50929">
    <property type="entry name" value="ABC_TM1F"/>
    <property type="match status" value="1"/>
</dbReference>
<dbReference type="PANTHER" id="PTHR43394">
    <property type="entry name" value="ATP-DEPENDENT PERMEASE MDL1, MITOCHONDRIAL"/>
    <property type="match status" value="1"/>
</dbReference>
<comment type="caution">
    <text evidence="8">The sequence shown here is derived from an EMBL/GenBank/DDBJ whole genome shotgun (WGS) entry which is preliminary data.</text>
</comment>
<keyword evidence="4 5" id="KW-0472">Membrane</keyword>
<reference evidence="8" key="1">
    <citation type="journal article" date="2021" name="Genes Genomics">
        <title>Comparative genomic analysis of Mycoplasma anatis strains.</title>
        <authorList>
            <person name="Zhou Q."/>
            <person name="Mai K."/>
            <person name="Yang D."/>
            <person name="Liu J."/>
            <person name="Yan Z."/>
            <person name="Luo C."/>
            <person name="Tan Y."/>
            <person name="Cao S."/>
            <person name="Zhou Q."/>
            <person name="Chen L."/>
            <person name="Chen F."/>
        </authorList>
    </citation>
    <scope>NUCLEOTIDE SEQUENCE</scope>
    <source>
        <strain evidence="8">DP07</strain>
    </source>
</reference>